<evidence type="ECO:0000256" key="1">
    <source>
        <dbReference type="SAM" id="MobiDB-lite"/>
    </source>
</evidence>
<organism evidence="3 4">
    <name type="scientific">Lentinus brumalis</name>
    <dbReference type="NCBI Taxonomy" id="2498619"/>
    <lineage>
        <taxon>Eukaryota</taxon>
        <taxon>Fungi</taxon>
        <taxon>Dikarya</taxon>
        <taxon>Basidiomycota</taxon>
        <taxon>Agaricomycotina</taxon>
        <taxon>Agaricomycetes</taxon>
        <taxon>Polyporales</taxon>
        <taxon>Polyporaceae</taxon>
        <taxon>Lentinus</taxon>
    </lineage>
</organism>
<protein>
    <submittedName>
        <fullName evidence="3">Uncharacterized protein</fullName>
    </submittedName>
</protein>
<evidence type="ECO:0000313" key="3">
    <source>
        <dbReference type="EMBL" id="RDX52233.1"/>
    </source>
</evidence>
<keyword evidence="4" id="KW-1185">Reference proteome</keyword>
<keyword evidence="2" id="KW-0812">Transmembrane</keyword>
<evidence type="ECO:0000313" key="4">
    <source>
        <dbReference type="Proteomes" id="UP000256964"/>
    </source>
</evidence>
<dbReference type="Gene3D" id="2.60.120.260">
    <property type="entry name" value="Galactose-binding domain-like"/>
    <property type="match status" value="1"/>
</dbReference>
<evidence type="ECO:0000256" key="2">
    <source>
        <dbReference type="SAM" id="Phobius"/>
    </source>
</evidence>
<gene>
    <name evidence="3" type="ORF">OH76DRAFT_1400571</name>
</gene>
<sequence length="359" mass="38673">MQGYENATIANTAVTYSGDWGRFQSVAIWTEDIGGSAILTFTGVGITVYGFQTYDVVDGNAKSTFTIDHGIVSFVKTSGDTWCVLCPEELDQPPGVLFTSPTLSNDMHTLNFTAKEEGWIGLDHFVVSVPQASSSEPGYSVPSASEPSQWSSTASSSGPMTKYSAATPTHSEGERPCISEPASIASVVIGALVATSLLTALLWHLVLRRYRTKKDPVIPHTFSTASQPAAVDCAPESEANPILRGVSTRSIPRDVRSGEPTVERAADLKRTSAPARVSRWSRTRESSEAALEYNGDNVPLASSQPHVHREREMAHRAQPDSQETSEGQRDGTDSNHRPQLLDYADGDSVVSSVPPPYTE</sequence>
<name>A0A371DI89_9APHY</name>
<accession>A0A371DI89</accession>
<feature type="compositionally biased region" description="Basic and acidic residues" evidence="1">
    <location>
        <begin position="307"/>
        <end position="318"/>
    </location>
</feature>
<dbReference type="Proteomes" id="UP000256964">
    <property type="component" value="Unassembled WGS sequence"/>
</dbReference>
<feature type="compositionally biased region" description="Basic and acidic residues" evidence="1">
    <location>
        <begin position="326"/>
        <end position="336"/>
    </location>
</feature>
<dbReference type="EMBL" id="KZ857391">
    <property type="protein sequence ID" value="RDX52233.1"/>
    <property type="molecule type" value="Genomic_DNA"/>
</dbReference>
<feature type="region of interest" description="Disordered" evidence="1">
    <location>
        <begin position="136"/>
        <end position="175"/>
    </location>
</feature>
<feature type="compositionally biased region" description="Basic and acidic residues" evidence="1">
    <location>
        <begin position="252"/>
        <end position="270"/>
    </location>
</feature>
<proteinExistence type="predicted"/>
<dbReference type="OrthoDB" id="3265734at2759"/>
<keyword evidence="2" id="KW-0472">Membrane</keyword>
<feature type="region of interest" description="Disordered" evidence="1">
    <location>
        <begin position="252"/>
        <end position="359"/>
    </location>
</feature>
<dbReference type="AlphaFoldDB" id="A0A371DI89"/>
<feature type="transmembrane region" description="Helical" evidence="2">
    <location>
        <begin position="184"/>
        <end position="206"/>
    </location>
</feature>
<keyword evidence="2" id="KW-1133">Transmembrane helix</keyword>
<reference evidence="3 4" key="1">
    <citation type="journal article" date="2018" name="Biotechnol. Biofuels">
        <title>Integrative visual omics of the white-rot fungus Polyporus brumalis exposes the biotechnological potential of its oxidative enzymes for delignifying raw plant biomass.</title>
        <authorList>
            <person name="Miyauchi S."/>
            <person name="Rancon A."/>
            <person name="Drula E."/>
            <person name="Hage H."/>
            <person name="Chaduli D."/>
            <person name="Favel A."/>
            <person name="Grisel S."/>
            <person name="Henrissat B."/>
            <person name="Herpoel-Gimbert I."/>
            <person name="Ruiz-Duenas F.J."/>
            <person name="Chevret D."/>
            <person name="Hainaut M."/>
            <person name="Lin J."/>
            <person name="Wang M."/>
            <person name="Pangilinan J."/>
            <person name="Lipzen A."/>
            <person name="Lesage-Meessen L."/>
            <person name="Navarro D."/>
            <person name="Riley R."/>
            <person name="Grigoriev I.V."/>
            <person name="Zhou S."/>
            <person name="Raouche S."/>
            <person name="Rosso M.N."/>
        </authorList>
    </citation>
    <scope>NUCLEOTIDE SEQUENCE [LARGE SCALE GENOMIC DNA]</scope>
    <source>
        <strain evidence="3 4">BRFM 1820</strain>
    </source>
</reference>
<feature type="compositionally biased region" description="Polar residues" evidence="1">
    <location>
        <begin position="136"/>
        <end position="170"/>
    </location>
</feature>